<protein>
    <recommendedName>
        <fullName evidence="4">Protein FAR1-RELATED SEQUENCE</fullName>
    </recommendedName>
</protein>
<evidence type="ECO:0000313" key="3">
    <source>
        <dbReference type="Proteomes" id="UP000032141"/>
    </source>
</evidence>
<dbReference type="HOGENOM" id="CLU_1168432_0_0_1"/>
<dbReference type="EnsemblPlants" id="Bo6g057580.1">
    <property type="protein sequence ID" value="Bo6g057580.1"/>
    <property type="gene ID" value="Bo6g057580"/>
</dbReference>
<evidence type="ECO:0008006" key="4">
    <source>
        <dbReference type="Google" id="ProtNLM"/>
    </source>
</evidence>
<evidence type="ECO:0000256" key="1">
    <source>
        <dbReference type="SAM" id="MobiDB-lite"/>
    </source>
</evidence>
<accession>A0A0D3CSS9</accession>
<reference evidence="2" key="2">
    <citation type="submission" date="2015-03" db="UniProtKB">
        <authorList>
            <consortium name="EnsemblPlants"/>
        </authorList>
    </citation>
    <scope>IDENTIFICATION</scope>
</reference>
<organism evidence="2 3">
    <name type="scientific">Brassica oleracea var. oleracea</name>
    <dbReference type="NCBI Taxonomy" id="109376"/>
    <lineage>
        <taxon>Eukaryota</taxon>
        <taxon>Viridiplantae</taxon>
        <taxon>Streptophyta</taxon>
        <taxon>Embryophyta</taxon>
        <taxon>Tracheophyta</taxon>
        <taxon>Spermatophyta</taxon>
        <taxon>Magnoliopsida</taxon>
        <taxon>eudicotyledons</taxon>
        <taxon>Gunneridae</taxon>
        <taxon>Pentapetalae</taxon>
        <taxon>rosids</taxon>
        <taxon>malvids</taxon>
        <taxon>Brassicales</taxon>
        <taxon>Brassicaceae</taxon>
        <taxon>Brassiceae</taxon>
        <taxon>Brassica</taxon>
    </lineage>
</organism>
<evidence type="ECO:0000313" key="2">
    <source>
        <dbReference type="EnsemblPlants" id="Bo6g057580.1"/>
    </source>
</evidence>
<feature type="region of interest" description="Disordered" evidence="1">
    <location>
        <begin position="183"/>
        <end position="238"/>
    </location>
</feature>
<proteinExistence type="predicted"/>
<keyword evidence="3" id="KW-1185">Reference proteome</keyword>
<dbReference type="PANTHER" id="PTHR31973:SF187">
    <property type="entry name" value="MUTATOR TRANSPOSASE MUDRA PROTEIN"/>
    <property type="match status" value="1"/>
</dbReference>
<dbReference type="AlphaFoldDB" id="A0A0D3CSS9"/>
<name>A0A0D3CSS9_BRAOL</name>
<dbReference type="Proteomes" id="UP000032141">
    <property type="component" value="Chromosome C6"/>
</dbReference>
<reference evidence="2 3" key="1">
    <citation type="journal article" date="2014" name="Genome Biol.">
        <title>Transcriptome and methylome profiling reveals relics of genome dominance in the mesopolyploid Brassica oleracea.</title>
        <authorList>
            <person name="Parkin I.A."/>
            <person name="Koh C."/>
            <person name="Tang H."/>
            <person name="Robinson S.J."/>
            <person name="Kagale S."/>
            <person name="Clarke W.E."/>
            <person name="Town C.D."/>
            <person name="Nixon J."/>
            <person name="Krishnakumar V."/>
            <person name="Bidwell S.L."/>
            <person name="Denoeud F."/>
            <person name="Belcram H."/>
            <person name="Links M.G."/>
            <person name="Just J."/>
            <person name="Clarke C."/>
            <person name="Bender T."/>
            <person name="Huebert T."/>
            <person name="Mason A.S."/>
            <person name="Pires J.C."/>
            <person name="Barker G."/>
            <person name="Moore J."/>
            <person name="Walley P.G."/>
            <person name="Manoli S."/>
            <person name="Batley J."/>
            <person name="Edwards D."/>
            <person name="Nelson M.N."/>
            <person name="Wang X."/>
            <person name="Paterson A.H."/>
            <person name="King G."/>
            <person name="Bancroft I."/>
            <person name="Chalhoub B."/>
            <person name="Sharpe A.G."/>
        </authorList>
    </citation>
    <scope>NUCLEOTIDE SEQUENCE</scope>
    <source>
        <strain evidence="2 3">cv. TO1000</strain>
    </source>
</reference>
<sequence length="238" mass="26955">MLKNSDIWTVRSYINQHTCSVVTRTLADREAGDEDGTENDATGDEGTGGVLTFHGDIEMHENFTERDEHVFGDTEVRPQVVYQPRDDDRNKSLIKSVRLVFPEAEHGYCIWHLSQNVKSHVHNNKDTCAFKFRECANAYTEAEFKYLYHAFRRKYPSAAVYLDKSVKRRNGIEDVKAKKILPPDFEKKKGKPQQTRFPSVGESRGRGKRGRGEARGARGRGRARGGGMSSYFECGSGS</sequence>
<dbReference type="PANTHER" id="PTHR31973">
    <property type="entry name" value="POLYPROTEIN, PUTATIVE-RELATED"/>
    <property type="match status" value="1"/>
</dbReference>
<dbReference type="Gramene" id="Bo6g057580.1">
    <property type="protein sequence ID" value="Bo6g057580.1"/>
    <property type="gene ID" value="Bo6g057580"/>
</dbReference>